<dbReference type="GO" id="GO:0043190">
    <property type="term" value="C:ATP-binding cassette (ABC) transporter complex"/>
    <property type="evidence" value="ECO:0007669"/>
    <property type="project" value="TreeGrafter"/>
</dbReference>
<accession>E5Y892</accession>
<evidence type="ECO:0008006" key="9">
    <source>
        <dbReference type="Google" id="ProtNLM"/>
    </source>
</evidence>
<proteinExistence type="predicted"/>
<evidence type="ECO:0000256" key="2">
    <source>
        <dbReference type="ARBA" id="ARBA00022475"/>
    </source>
</evidence>
<feature type="transmembrane region" description="Helical" evidence="6">
    <location>
        <begin position="88"/>
        <end position="110"/>
    </location>
</feature>
<keyword evidence="2" id="KW-1003">Cell membrane</keyword>
<evidence type="ECO:0000256" key="1">
    <source>
        <dbReference type="ARBA" id="ARBA00004651"/>
    </source>
</evidence>
<dbReference type="eggNOG" id="COG0795">
    <property type="taxonomic scope" value="Bacteria"/>
</dbReference>
<keyword evidence="5 6" id="KW-0472">Membrane</keyword>
<evidence type="ECO:0000256" key="6">
    <source>
        <dbReference type="SAM" id="Phobius"/>
    </source>
</evidence>
<dbReference type="EMBL" id="ADCP02000001">
    <property type="protein sequence ID" value="EFV43769.1"/>
    <property type="molecule type" value="Genomic_DNA"/>
</dbReference>
<keyword evidence="3 6" id="KW-0812">Transmembrane</keyword>
<dbReference type="AlphaFoldDB" id="E5Y892"/>
<protein>
    <recommendedName>
        <fullName evidence="9">Lipopolysaccharide export system permease</fullName>
    </recommendedName>
</protein>
<dbReference type="RefSeq" id="WP_005028255.1">
    <property type="nucleotide sequence ID" value="NZ_KE150238.1"/>
</dbReference>
<keyword evidence="8" id="KW-1185">Reference proteome</keyword>
<sequence length="357" mass="39604">MSLLFRYLTKNNAMILLPTLAVGIGLYVLTDLFERLDNFIEAGLSVGMVLTYFVVKMPLVISQILPVIFLLSTVIQLCIMARSRELTALQAGGISLGVVANSMILCGIFWGGVQLGFSEYLGVAGERESARIWQEEVRKKNLAATVLKDVWFTDGDWIVSLGTLDPQAHGTGFSGYELSDDGLSIKRIVQASTFTAEPNHWALQDVRVYTPDTFTQEQEPDFVLPLRQDPETFRLVSTGTKPQQLPLWQLGDAISQLKSSGSNVEALRTAWHAKLAYAASILVMAFVATAIVSWKDNIYIAVTVALLCTFLYFAVYTLGTTLGQRGILHPFLAAWTANLIALFFAFWRLIPLLLRRE</sequence>
<dbReference type="STRING" id="563192.HMPREF0179_02410"/>
<dbReference type="OrthoDB" id="9783403at2"/>
<dbReference type="GO" id="GO:0015920">
    <property type="term" value="P:lipopolysaccharide transport"/>
    <property type="evidence" value="ECO:0007669"/>
    <property type="project" value="TreeGrafter"/>
</dbReference>
<dbReference type="HOGENOM" id="CLU_028799_3_2_7"/>
<dbReference type="GeneID" id="78085542"/>
<reference evidence="7 8" key="2">
    <citation type="submission" date="2013-04" db="EMBL/GenBank/DDBJ databases">
        <title>The Genome Sequence of Bilophila wadsworthia 3_1_6.</title>
        <authorList>
            <consortium name="The Broad Institute Genomics Platform"/>
            <person name="Earl A."/>
            <person name="Ward D."/>
            <person name="Feldgarden M."/>
            <person name="Gevers D."/>
            <person name="Sibley C."/>
            <person name="Strauss J."/>
            <person name="Allen-Vercoe E."/>
            <person name="Walker B."/>
            <person name="Young S."/>
            <person name="Zeng Q."/>
            <person name="Gargeya S."/>
            <person name="Fitzgerald M."/>
            <person name="Haas B."/>
            <person name="Abouelleil A."/>
            <person name="Allen A.W."/>
            <person name="Alvarado L."/>
            <person name="Arachchi H.M."/>
            <person name="Berlin A.M."/>
            <person name="Chapman S.B."/>
            <person name="Gainer-Dewar J."/>
            <person name="Goldberg J."/>
            <person name="Griggs A."/>
            <person name="Gujja S."/>
            <person name="Hansen M."/>
            <person name="Howarth C."/>
            <person name="Imamovic A."/>
            <person name="Ireland A."/>
            <person name="Larimer J."/>
            <person name="McCowan C."/>
            <person name="Murphy C."/>
            <person name="Pearson M."/>
            <person name="Poon T.W."/>
            <person name="Priest M."/>
            <person name="Roberts A."/>
            <person name="Saif S."/>
            <person name="Shea T."/>
            <person name="Sisk P."/>
            <person name="Sykes S."/>
            <person name="Wortman J."/>
            <person name="Nusbaum C."/>
            <person name="Birren B."/>
        </authorList>
    </citation>
    <scope>NUCLEOTIDE SEQUENCE [LARGE SCALE GENOMIC DNA]</scope>
    <source>
        <strain evidence="7 8">3_1_6</strain>
    </source>
</reference>
<dbReference type="Pfam" id="PF03739">
    <property type="entry name" value="LptF_LptG"/>
    <property type="match status" value="1"/>
</dbReference>
<name>E5Y892_BILW3</name>
<dbReference type="PANTHER" id="PTHR33529:SF2">
    <property type="entry name" value="LIPOPOLYSACCHARIDE EXPORT SYSTEM PERMEASE PROTEIN LPTG"/>
    <property type="match status" value="1"/>
</dbReference>
<dbReference type="PANTHER" id="PTHR33529">
    <property type="entry name" value="SLR0882 PROTEIN-RELATED"/>
    <property type="match status" value="1"/>
</dbReference>
<reference evidence="7 8" key="1">
    <citation type="submission" date="2010-10" db="EMBL/GenBank/DDBJ databases">
        <authorList>
            <consortium name="The Broad Institute Genome Sequencing Platform"/>
            <person name="Ward D."/>
            <person name="Earl A."/>
            <person name="Feldgarden M."/>
            <person name="Young S.K."/>
            <person name="Gargeya S."/>
            <person name="Zeng Q."/>
            <person name="Alvarado L."/>
            <person name="Berlin A."/>
            <person name="Bochicchio J."/>
            <person name="Chapman S.B."/>
            <person name="Chen Z."/>
            <person name="Freedman E."/>
            <person name="Gellesch M."/>
            <person name="Goldberg J."/>
            <person name="Griggs A."/>
            <person name="Gujja S."/>
            <person name="Heilman E."/>
            <person name="Heiman D."/>
            <person name="Howarth C."/>
            <person name="Mehta T."/>
            <person name="Neiman D."/>
            <person name="Pearson M."/>
            <person name="Roberts A."/>
            <person name="Saif S."/>
            <person name="Shea T."/>
            <person name="Shenoy N."/>
            <person name="Sisk P."/>
            <person name="Stolte C."/>
            <person name="Sykes S."/>
            <person name="White J."/>
            <person name="Yandava C."/>
            <person name="Allen-Vercoe E."/>
            <person name="Sibley C."/>
            <person name="Ambrose C.E."/>
            <person name="Strauss J."/>
            <person name="Daigneault M."/>
            <person name="Haas B."/>
            <person name="Nusbaum C."/>
            <person name="Birren B."/>
        </authorList>
    </citation>
    <scope>NUCLEOTIDE SEQUENCE [LARGE SCALE GENOMIC DNA]</scope>
    <source>
        <strain evidence="7 8">3_1_6</strain>
    </source>
</reference>
<comment type="caution">
    <text evidence="7">The sequence shown here is derived from an EMBL/GenBank/DDBJ whole genome shotgun (WGS) entry which is preliminary data.</text>
</comment>
<keyword evidence="4 6" id="KW-1133">Transmembrane helix</keyword>
<feature type="transmembrane region" description="Helical" evidence="6">
    <location>
        <begin position="298"/>
        <end position="319"/>
    </location>
</feature>
<dbReference type="Proteomes" id="UP000006034">
    <property type="component" value="Unassembled WGS sequence"/>
</dbReference>
<evidence type="ECO:0000313" key="7">
    <source>
        <dbReference type="EMBL" id="EFV43769.1"/>
    </source>
</evidence>
<gene>
    <name evidence="7" type="ORF">HMPREF0179_02410</name>
</gene>
<feature type="transmembrane region" description="Helical" evidence="6">
    <location>
        <begin position="12"/>
        <end position="30"/>
    </location>
</feature>
<feature type="transmembrane region" description="Helical" evidence="6">
    <location>
        <begin position="275"/>
        <end position="292"/>
    </location>
</feature>
<evidence type="ECO:0000256" key="5">
    <source>
        <dbReference type="ARBA" id="ARBA00023136"/>
    </source>
</evidence>
<organism evidence="7 8">
    <name type="scientific">Bilophila wadsworthia (strain 3_1_6)</name>
    <dbReference type="NCBI Taxonomy" id="563192"/>
    <lineage>
        <taxon>Bacteria</taxon>
        <taxon>Pseudomonadati</taxon>
        <taxon>Thermodesulfobacteriota</taxon>
        <taxon>Desulfovibrionia</taxon>
        <taxon>Desulfovibrionales</taxon>
        <taxon>Desulfovibrionaceae</taxon>
        <taxon>Bilophila</taxon>
    </lineage>
</organism>
<evidence type="ECO:0000256" key="3">
    <source>
        <dbReference type="ARBA" id="ARBA00022692"/>
    </source>
</evidence>
<feature type="transmembrane region" description="Helical" evidence="6">
    <location>
        <begin position="331"/>
        <end position="350"/>
    </location>
</feature>
<comment type="subcellular location">
    <subcellularLocation>
        <location evidence="1">Cell membrane</location>
        <topology evidence="1">Multi-pass membrane protein</topology>
    </subcellularLocation>
</comment>
<evidence type="ECO:0000313" key="8">
    <source>
        <dbReference type="Proteomes" id="UP000006034"/>
    </source>
</evidence>
<dbReference type="InterPro" id="IPR005495">
    <property type="entry name" value="LptG/LptF_permease"/>
</dbReference>
<evidence type="ECO:0000256" key="4">
    <source>
        <dbReference type="ARBA" id="ARBA00022989"/>
    </source>
</evidence>